<evidence type="ECO:0000313" key="1">
    <source>
        <dbReference type="EMBL" id="PAX16497.1"/>
    </source>
</evidence>
<reference evidence="1 2" key="1">
    <citation type="submission" date="2017-08" db="EMBL/GenBank/DDBJ databases">
        <title>WGS of Clinical strains of the CDC Group NO-1 linked to zoonotic infections in humans.</title>
        <authorList>
            <person name="Bernier A.-M."/>
            <person name="Bernard K."/>
        </authorList>
    </citation>
    <scope>NUCLEOTIDE SEQUENCE [LARGE SCALE GENOMIC DNA]</scope>
    <source>
        <strain evidence="1 2">NML91-0035</strain>
    </source>
</reference>
<dbReference type="EMBL" id="NTBI01000007">
    <property type="protein sequence ID" value="PAX16497.1"/>
    <property type="molecule type" value="Genomic_DNA"/>
</dbReference>
<name>A0A2A2T4X0_9BURK</name>
<protein>
    <recommendedName>
        <fullName evidence="3">HEPN domain-containing protein</fullName>
    </recommendedName>
</protein>
<dbReference type="Proteomes" id="UP000217780">
    <property type="component" value="Unassembled WGS sequence"/>
</dbReference>
<evidence type="ECO:0000313" key="2">
    <source>
        <dbReference type="Proteomes" id="UP000217780"/>
    </source>
</evidence>
<evidence type="ECO:0008006" key="3">
    <source>
        <dbReference type="Google" id="ProtNLM"/>
    </source>
</evidence>
<dbReference type="RefSeq" id="WP_095542541.1">
    <property type="nucleotide sequence ID" value="NZ_NSJC01000009.1"/>
</dbReference>
<organism evidence="1 2">
    <name type="scientific">Vandammella animalimorsus</name>
    <dbReference type="NCBI Taxonomy" id="2029117"/>
    <lineage>
        <taxon>Bacteria</taxon>
        <taxon>Pseudomonadati</taxon>
        <taxon>Pseudomonadota</taxon>
        <taxon>Betaproteobacteria</taxon>
        <taxon>Burkholderiales</taxon>
        <taxon>Comamonadaceae</taxon>
        <taxon>Vandammella</taxon>
    </lineage>
</organism>
<sequence length="121" mass="12619">MPVTPNDILQVAQRALNASDEAELRCSISRSYYAAYHHAAAFAKTLPLPGSGHGPEGGIHQELINRLSHPHPSCSAAQKLASKKIGYALASLRSARVCADYAIDKAAAAQALAKASGLIAS</sequence>
<dbReference type="Gene3D" id="1.20.120.330">
    <property type="entry name" value="Nucleotidyltransferases domain 2"/>
    <property type="match status" value="1"/>
</dbReference>
<gene>
    <name evidence="1" type="ORF">CLI92_09210</name>
</gene>
<dbReference type="GeneID" id="93874814"/>
<accession>A0A2A2T4X0</accession>
<proteinExistence type="predicted"/>
<comment type="caution">
    <text evidence="1">The sequence shown here is derived from an EMBL/GenBank/DDBJ whole genome shotgun (WGS) entry which is preliminary data.</text>
</comment>
<dbReference type="AlphaFoldDB" id="A0A2A2T4X0"/>